<comment type="caution">
    <text evidence="1">The sequence shown here is derived from an EMBL/GenBank/DDBJ whole genome shotgun (WGS) entry which is preliminary data.</text>
</comment>
<sequence>MAFRPDPWIIYCPDCGWRRICAPKSDTIMAWENPAQCWHCHGDNLQRGPLTVKDRIALVWRQLRG</sequence>
<dbReference type="AlphaFoldDB" id="A0A9X3ELT5"/>
<evidence type="ECO:0000313" key="1">
    <source>
        <dbReference type="EMBL" id="MCY0966721.1"/>
    </source>
</evidence>
<name>A0A9X3ELT5_9GAMM</name>
<evidence type="ECO:0000313" key="2">
    <source>
        <dbReference type="Proteomes" id="UP001150830"/>
    </source>
</evidence>
<dbReference type="EMBL" id="JAPNOA010000056">
    <property type="protein sequence ID" value="MCY0966721.1"/>
    <property type="molecule type" value="Genomic_DNA"/>
</dbReference>
<accession>A0A9X3ELT5</accession>
<organism evidence="1 2">
    <name type="scientific">Parathalassolituus penaei</name>
    <dbReference type="NCBI Taxonomy" id="2997323"/>
    <lineage>
        <taxon>Bacteria</taxon>
        <taxon>Pseudomonadati</taxon>
        <taxon>Pseudomonadota</taxon>
        <taxon>Gammaproteobacteria</taxon>
        <taxon>Oceanospirillales</taxon>
        <taxon>Oceanospirillaceae</taxon>
        <taxon>Parathalassolituus</taxon>
    </lineage>
</organism>
<dbReference type="Proteomes" id="UP001150830">
    <property type="component" value="Unassembled WGS sequence"/>
</dbReference>
<proteinExistence type="predicted"/>
<reference evidence="1" key="1">
    <citation type="submission" date="2022-11" db="EMBL/GenBank/DDBJ databases">
        <title>Parathalassolutuus dongxingensis gen. nov., sp. nov., a novel member of family Oceanospirillaceae isolated from a coastal shrimp pond in Guangxi, China.</title>
        <authorList>
            <person name="Chen H."/>
        </authorList>
    </citation>
    <scope>NUCLEOTIDE SEQUENCE</scope>
    <source>
        <strain evidence="1">G-43</strain>
    </source>
</reference>
<protein>
    <submittedName>
        <fullName evidence="1">Uncharacterized protein</fullName>
    </submittedName>
</protein>
<gene>
    <name evidence="1" type="ORF">OUO13_16180</name>
</gene>
<dbReference type="RefSeq" id="WP_283174919.1">
    <property type="nucleotide sequence ID" value="NZ_JAPNOA010000056.1"/>
</dbReference>
<keyword evidence="2" id="KW-1185">Reference proteome</keyword>